<proteinExistence type="predicted"/>
<organism evidence="1 2">
    <name type="scientific">Pristionchus entomophagus</name>
    <dbReference type="NCBI Taxonomy" id="358040"/>
    <lineage>
        <taxon>Eukaryota</taxon>
        <taxon>Metazoa</taxon>
        <taxon>Ecdysozoa</taxon>
        <taxon>Nematoda</taxon>
        <taxon>Chromadorea</taxon>
        <taxon>Rhabditida</taxon>
        <taxon>Rhabditina</taxon>
        <taxon>Diplogasteromorpha</taxon>
        <taxon>Diplogasteroidea</taxon>
        <taxon>Neodiplogasteridae</taxon>
        <taxon>Pristionchus</taxon>
    </lineage>
</organism>
<reference evidence="1" key="1">
    <citation type="submission" date="2023-10" db="EMBL/GenBank/DDBJ databases">
        <title>Genome assembly of Pristionchus species.</title>
        <authorList>
            <person name="Yoshida K."/>
            <person name="Sommer R.J."/>
        </authorList>
    </citation>
    <scope>NUCLEOTIDE SEQUENCE</scope>
    <source>
        <strain evidence="1">RS0144</strain>
    </source>
</reference>
<evidence type="ECO:0000313" key="2">
    <source>
        <dbReference type="Proteomes" id="UP001432027"/>
    </source>
</evidence>
<evidence type="ECO:0000313" key="1">
    <source>
        <dbReference type="EMBL" id="GMS93164.1"/>
    </source>
</evidence>
<accession>A0AAV5TFH2</accession>
<dbReference type="EMBL" id="BTSX01000004">
    <property type="protein sequence ID" value="GMS93164.1"/>
    <property type="molecule type" value="Genomic_DNA"/>
</dbReference>
<dbReference type="AlphaFoldDB" id="A0AAV5TFH2"/>
<feature type="non-terminal residue" evidence="1">
    <location>
        <position position="122"/>
    </location>
</feature>
<name>A0AAV5TFH2_9BILA</name>
<feature type="non-terminal residue" evidence="1">
    <location>
        <position position="1"/>
    </location>
</feature>
<gene>
    <name evidence="1" type="ORF">PENTCL1PPCAC_15339</name>
</gene>
<protein>
    <submittedName>
        <fullName evidence="1">Uncharacterized protein</fullName>
    </submittedName>
</protein>
<dbReference type="Proteomes" id="UP001432027">
    <property type="component" value="Unassembled WGS sequence"/>
</dbReference>
<sequence>EVEAVRSEIGEIRLSIGQQRYTVHFLKEWLYHEREVIGGVETTIHQLLFRFLIFLGLSSDVKTSVLFAMTLHLVRDVAELLVRIDFAQQRHIDNAYQHYDGFWQVVLENLHGRSYAVTEVIL</sequence>
<comment type="caution">
    <text evidence="1">The sequence shown here is derived from an EMBL/GenBank/DDBJ whole genome shotgun (WGS) entry which is preliminary data.</text>
</comment>
<keyword evidence="2" id="KW-1185">Reference proteome</keyword>